<reference evidence="2 3" key="1">
    <citation type="submission" date="2020-08" db="EMBL/GenBank/DDBJ databases">
        <title>Sequencing the genomes of 1000 actinobacteria strains.</title>
        <authorList>
            <person name="Klenk H.-P."/>
        </authorList>
    </citation>
    <scope>NUCLEOTIDE SEQUENCE [LARGE SCALE GENOMIC DNA]</scope>
    <source>
        <strain evidence="2 3">DSM 45582</strain>
    </source>
</reference>
<dbReference type="Proteomes" id="UP000580474">
    <property type="component" value="Unassembled WGS sequence"/>
</dbReference>
<proteinExistence type="predicted"/>
<name>A0A840N998_9PSEU</name>
<gene>
    <name evidence="2" type="ORF">BJ969_001844</name>
</gene>
<dbReference type="EMBL" id="JACHIV010000001">
    <property type="protein sequence ID" value="MBB5068756.1"/>
    <property type="molecule type" value="Genomic_DNA"/>
</dbReference>
<dbReference type="RefSeq" id="WP_184478456.1">
    <property type="nucleotide sequence ID" value="NZ_JACHIV010000001.1"/>
</dbReference>
<protein>
    <recommendedName>
        <fullName evidence="1">DUF397 domain-containing protein</fullName>
    </recommendedName>
</protein>
<comment type="caution">
    <text evidence="2">The sequence shown here is derived from an EMBL/GenBank/DDBJ whole genome shotgun (WGS) entry which is preliminary data.</text>
</comment>
<sequence length="59" mass="6704">MSEQRRWLKSSRSQNGSACVEVSADLRLVRDSKDPSGPVLRVDVPAFTEAVKRGRFDRR</sequence>
<keyword evidence="3" id="KW-1185">Reference proteome</keyword>
<accession>A0A840N998</accession>
<evidence type="ECO:0000313" key="2">
    <source>
        <dbReference type="EMBL" id="MBB5068756.1"/>
    </source>
</evidence>
<dbReference type="AlphaFoldDB" id="A0A840N998"/>
<organism evidence="2 3">
    <name type="scientific">Saccharopolyspora gloriosae</name>
    <dbReference type="NCBI Taxonomy" id="455344"/>
    <lineage>
        <taxon>Bacteria</taxon>
        <taxon>Bacillati</taxon>
        <taxon>Actinomycetota</taxon>
        <taxon>Actinomycetes</taxon>
        <taxon>Pseudonocardiales</taxon>
        <taxon>Pseudonocardiaceae</taxon>
        <taxon>Saccharopolyspora</taxon>
    </lineage>
</organism>
<dbReference type="InterPro" id="IPR007278">
    <property type="entry name" value="DUF397"/>
</dbReference>
<evidence type="ECO:0000313" key="3">
    <source>
        <dbReference type="Proteomes" id="UP000580474"/>
    </source>
</evidence>
<evidence type="ECO:0000259" key="1">
    <source>
        <dbReference type="Pfam" id="PF04149"/>
    </source>
</evidence>
<dbReference type="Pfam" id="PF04149">
    <property type="entry name" value="DUF397"/>
    <property type="match status" value="1"/>
</dbReference>
<feature type="domain" description="DUF397" evidence="1">
    <location>
        <begin position="6"/>
        <end position="48"/>
    </location>
</feature>